<dbReference type="SUPFAM" id="SSF51338">
    <property type="entry name" value="Composite domain of metallo-dependent hydrolases"/>
    <property type="match status" value="1"/>
</dbReference>
<dbReference type="PANTHER" id="PTHR43668">
    <property type="entry name" value="ALLANTOINASE"/>
    <property type="match status" value="1"/>
</dbReference>
<sequence>MGKKAFISRHIVLCSNSVTKCSKPVYGIILIDNEVIYDVITIEKDIQVYEVIEKYYDWNPVDCEDLYISPGLIDLSVRREWEDYSHLTKAAIAGGVSFLLEEVGYYVDHPTSTGELFCDIGKLATVDISSFERIRELSGQGYLGVRGYLFPPSSTVQCIPNNLSVVFSEISQMQMVLFLDPTLANPRMLYIASPMRLVGLEERFQSSALSGSPAKIFAGAFPDNAVESEESDKDEEVEIPVARLRRMTLCIDNYSTPIKSRSNSDMWTDVATKNDPELKINSIAEAGEEEELSPKKVRKNLHTIFDDLDKRIKESYQSIENLSLAEQNTYTNSGSTNFTSLSPSRCNPIDSEHKQENSYRSRIEKRRPPSLSIKTEDKTIKEQAYLYHLANYPDHWETSGVEKVIQELKKSSCRVHITNISSAAAINRVRQAKDEFPLLTCEIPAYHLSFTSAAIKDGDTRFKTSPPIRNQSNLMLLWDLLKMNAIDSISSQHASIKPEHKALHSGNFQKALNGINSLGFTLQAVWTMLNAPASTSSQLEHYIVRLAKWLSLRPARILNIDDTRGSIEKGKYADLVIWDPYDRFRVREIQSQYPEVSPFINMDLMGKIHQVYLRGKLAFSNNEFYPRGKKVLKLDA</sequence>
<dbReference type="InterPro" id="IPR050138">
    <property type="entry name" value="DHOase/Allantoinase_Hydrolase"/>
</dbReference>
<dbReference type="Pfam" id="PF01979">
    <property type="entry name" value="Amidohydro_1"/>
    <property type="match status" value="1"/>
</dbReference>
<feature type="domain" description="Amidohydrolase-related" evidence="2">
    <location>
        <begin position="454"/>
        <end position="617"/>
    </location>
</feature>
<dbReference type="GO" id="GO:0005737">
    <property type="term" value="C:cytoplasm"/>
    <property type="evidence" value="ECO:0007669"/>
    <property type="project" value="TreeGrafter"/>
</dbReference>
<organism evidence="3 4">
    <name type="scientific">Blepharisma stoltei</name>
    <dbReference type="NCBI Taxonomy" id="1481888"/>
    <lineage>
        <taxon>Eukaryota</taxon>
        <taxon>Sar</taxon>
        <taxon>Alveolata</taxon>
        <taxon>Ciliophora</taxon>
        <taxon>Postciliodesmatophora</taxon>
        <taxon>Heterotrichea</taxon>
        <taxon>Heterotrichida</taxon>
        <taxon>Blepharismidae</taxon>
        <taxon>Blepharisma</taxon>
    </lineage>
</organism>
<dbReference type="InterPro" id="IPR006680">
    <property type="entry name" value="Amidohydro-rel"/>
</dbReference>
<evidence type="ECO:0000313" key="3">
    <source>
        <dbReference type="EMBL" id="CAG9312133.1"/>
    </source>
</evidence>
<dbReference type="GO" id="GO:0006145">
    <property type="term" value="P:purine nucleobase catabolic process"/>
    <property type="evidence" value="ECO:0007669"/>
    <property type="project" value="TreeGrafter"/>
</dbReference>
<keyword evidence="4" id="KW-1185">Reference proteome</keyword>
<feature type="compositionally biased region" description="Polar residues" evidence="1">
    <location>
        <begin position="330"/>
        <end position="345"/>
    </location>
</feature>
<feature type="region of interest" description="Disordered" evidence="1">
    <location>
        <begin position="330"/>
        <end position="373"/>
    </location>
</feature>
<name>A0AAU9IIW9_9CILI</name>
<proteinExistence type="predicted"/>
<protein>
    <recommendedName>
        <fullName evidence="2">Amidohydrolase-related domain-containing protein</fullName>
    </recommendedName>
</protein>
<gene>
    <name evidence="3" type="ORF">BSTOLATCC_MIC5381</name>
</gene>
<dbReference type="GO" id="GO:0004038">
    <property type="term" value="F:allantoinase activity"/>
    <property type="evidence" value="ECO:0007669"/>
    <property type="project" value="TreeGrafter"/>
</dbReference>
<dbReference type="AlphaFoldDB" id="A0AAU9IIW9"/>
<dbReference type="InterPro" id="IPR032466">
    <property type="entry name" value="Metal_Hydrolase"/>
</dbReference>
<dbReference type="SUPFAM" id="SSF51556">
    <property type="entry name" value="Metallo-dependent hydrolases"/>
    <property type="match status" value="1"/>
</dbReference>
<comment type="caution">
    <text evidence="3">The sequence shown here is derived from an EMBL/GenBank/DDBJ whole genome shotgun (WGS) entry which is preliminary data.</text>
</comment>
<dbReference type="PANTHER" id="PTHR43668:SF2">
    <property type="entry name" value="ALLANTOINASE"/>
    <property type="match status" value="1"/>
</dbReference>
<dbReference type="EMBL" id="CAJZBQ010000005">
    <property type="protein sequence ID" value="CAG9312133.1"/>
    <property type="molecule type" value="Genomic_DNA"/>
</dbReference>
<dbReference type="Proteomes" id="UP001162131">
    <property type="component" value="Unassembled WGS sequence"/>
</dbReference>
<reference evidence="3" key="1">
    <citation type="submission" date="2021-09" db="EMBL/GenBank/DDBJ databases">
        <authorList>
            <consortium name="AG Swart"/>
            <person name="Singh M."/>
            <person name="Singh A."/>
            <person name="Seah K."/>
            <person name="Emmerich C."/>
        </authorList>
    </citation>
    <scope>NUCLEOTIDE SEQUENCE</scope>
    <source>
        <strain evidence="3">ATCC30299</strain>
    </source>
</reference>
<evidence type="ECO:0000313" key="4">
    <source>
        <dbReference type="Proteomes" id="UP001162131"/>
    </source>
</evidence>
<feature type="compositionally biased region" description="Basic and acidic residues" evidence="1">
    <location>
        <begin position="350"/>
        <end position="362"/>
    </location>
</feature>
<evidence type="ECO:0000259" key="2">
    <source>
        <dbReference type="Pfam" id="PF01979"/>
    </source>
</evidence>
<dbReference type="InterPro" id="IPR011059">
    <property type="entry name" value="Metal-dep_hydrolase_composite"/>
</dbReference>
<dbReference type="Gene3D" id="3.20.20.140">
    <property type="entry name" value="Metal-dependent hydrolases"/>
    <property type="match status" value="2"/>
</dbReference>
<accession>A0AAU9IIW9</accession>
<evidence type="ECO:0000256" key="1">
    <source>
        <dbReference type="SAM" id="MobiDB-lite"/>
    </source>
</evidence>